<reference evidence="3" key="1">
    <citation type="submission" date="2018-05" db="EMBL/GenBank/DDBJ databases">
        <authorList>
            <person name="Lanie J.A."/>
            <person name="Ng W.-L."/>
            <person name="Kazmierczak K.M."/>
            <person name="Andrzejewski T.M."/>
            <person name="Davidsen T.M."/>
            <person name="Wayne K.J."/>
            <person name="Tettelin H."/>
            <person name="Glass J.I."/>
            <person name="Rusch D."/>
            <person name="Podicherti R."/>
            <person name="Tsui H.-C.T."/>
            <person name="Winkler M.E."/>
        </authorList>
    </citation>
    <scope>NUCLEOTIDE SEQUENCE</scope>
</reference>
<evidence type="ECO:0000256" key="1">
    <source>
        <dbReference type="ARBA" id="ARBA00009410"/>
    </source>
</evidence>
<dbReference type="PANTHER" id="PTHR13847">
    <property type="entry name" value="SARCOSINE DEHYDROGENASE-RELATED"/>
    <property type="match status" value="1"/>
</dbReference>
<protein>
    <recommendedName>
        <fullName evidence="2">FAD dependent oxidoreductase domain-containing protein</fullName>
    </recommendedName>
</protein>
<proteinExistence type="inferred from homology"/>
<dbReference type="GO" id="GO:0008718">
    <property type="term" value="F:D-amino-acid dehydrogenase activity"/>
    <property type="evidence" value="ECO:0007669"/>
    <property type="project" value="TreeGrafter"/>
</dbReference>
<dbReference type="Gene3D" id="3.30.9.10">
    <property type="entry name" value="D-Amino Acid Oxidase, subunit A, domain 2"/>
    <property type="match status" value="1"/>
</dbReference>
<dbReference type="NCBIfam" id="NF001933">
    <property type="entry name" value="PRK00711.1"/>
    <property type="match status" value="1"/>
</dbReference>
<dbReference type="Gene3D" id="3.50.50.60">
    <property type="entry name" value="FAD/NAD(P)-binding domain"/>
    <property type="match status" value="2"/>
</dbReference>
<sequence length="441" mass="48404">FCLVWRKNILTIITPPSIKYFRNHVVKVCILGAGVVGTTAAYYLSRAGHDVTVIDRQNGPGLETSFANGGQISASHSAPWATPTVPFLILKWLGKEDAPLLFHLKADPILWRWSISFLSNCTSARLRQNTLNNLKLALYSRELLQKIRLETKINYDVNTRGILQIYRNTKTMDGAVSHAARLNQLGCHNRVLSQNSCFILESALKESDEEILGGVHTPDDESGDAYGFTCEIARIASNSGVSFRYDETIQHLKSQNGQIHCVKTDKGECYADIFVVSLGSYSPLLLKPLNIKLPVYPTKGYSVTIPTSGRNNAPGISITDEDNKIVYSRLGNRLRVAGTAEFAGYDTKLNENRAKVILNKAQAQFPNGGDFNNATFWTGLRPLTPDGMPVIGKTSIKNLYLNTGHGTLGWTMCAGSGKVISDLISGTSPEIDASSFGIERF</sequence>
<dbReference type="EMBL" id="UINC01040837">
    <property type="protein sequence ID" value="SVB41272.1"/>
    <property type="molecule type" value="Genomic_DNA"/>
</dbReference>
<dbReference type="InterPro" id="IPR006076">
    <property type="entry name" value="FAD-dep_OxRdtase"/>
</dbReference>
<feature type="non-terminal residue" evidence="3">
    <location>
        <position position="1"/>
    </location>
</feature>
<evidence type="ECO:0000259" key="2">
    <source>
        <dbReference type="Pfam" id="PF01266"/>
    </source>
</evidence>
<dbReference type="SUPFAM" id="SSF54373">
    <property type="entry name" value="FAD-linked reductases, C-terminal domain"/>
    <property type="match status" value="1"/>
</dbReference>
<dbReference type="AlphaFoldDB" id="A0A382DT63"/>
<dbReference type="Pfam" id="PF01266">
    <property type="entry name" value="DAO"/>
    <property type="match status" value="1"/>
</dbReference>
<dbReference type="GO" id="GO:0005886">
    <property type="term" value="C:plasma membrane"/>
    <property type="evidence" value="ECO:0007669"/>
    <property type="project" value="TreeGrafter"/>
</dbReference>
<feature type="domain" description="FAD dependent oxidoreductase" evidence="2">
    <location>
        <begin position="27"/>
        <end position="423"/>
    </location>
</feature>
<dbReference type="PANTHER" id="PTHR13847:SF280">
    <property type="entry name" value="D-AMINO ACID DEHYDROGENASE"/>
    <property type="match status" value="1"/>
</dbReference>
<gene>
    <name evidence="3" type="ORF">METZ01_LOCUS194126</name>
</gene>
<accession>A0A382DT63</accession>
<organism evidence="3">
    <name type="scientific">marine metagenome</name>
    <dbReference type="NCBI Taxonomy" id="408172"/>
    <lineage>
        <taxon>unclassified sequences</taxon>
        <taxon>metagenomes</taxon>
        <taxon>ecological metagenomes</taxon>
    </lineage>
</organism>
<dbReference type="GO" id="GO:0005737">
    <property type="term" value="C:cytoplasm"/>
    <property type="evidence" value="ECO:0007669"/>
    <property type="project" value="TreeGrafter"/>
</dbReference>
<evidence type="ECO:0000313" key="3">
    <source>
        <dbReference type="EMBL" id="SVB41272.1"/>
    </source>
</evidence>
<dbReference type="SUPFAM" id="SSF51905">
    <property type="entry name" value="FAD/NAD(P)-binding domain"/>
    <property type="match status" value="1"/>
</dbReference>
<name>A0A382DT63_9ZZZZ</name>
<dbReference type="GO" id="GO:0055130">
    <property type="term" value="P:D-alanine catabolic process"/>
    <property type="evidence" value="ECO:0007669"/>
    <property type="project" value="TreeGrafter"/>
</dbReference>
<comment type="similarity">
    <text evidence="1">Belongs to the DadA oxidoreductase family.</text>
</comment>
<dbReference type="InterPro" id="IPR036188">
    <property type="entry name" value="FAD/NAD-bd_sf"/>
</dbReference>